<keyword evidence="4" id="KW-1185">Reference proteome</keyword>
<reference evidence="3 4" key="1">
    <citation type="submission" date="2019-05" db="EMBL/GenBank/DDBJ databases">
        <title>Psychrobacillus vulpis sp. nov., a new species isolated from feces of a red fox that inhabits in The Tablas de Daimiel Natural Park, Albacete, Spain.</title>
        <authorList>
            <person name="Rodriguez M."/>
            <person name="Reina J.C."/>
            <person name="Bejar V."/>
            <person name="Llamas I."/>
        </authorList>
    </citation>
    <scope>NUCLEOTIDE SEQUENCE [LARGE SCALE GENOMIC DNA]</scope>
    <source>
        <strain evidence="3 4">NEAU-3TGS17</strain>
    </source>
</reference>
<dbReference type="Pfam" id="PF09551">
    <property type="entry name" value="Spore_II_R"/>
    <property type="match status" value="1"/>
</dbReference>
<evidence type="ECO:0000313" key="4">
    <source>
        <dbReference type="Proteomes" id="UP000317316"/>
    </source>
</evidence>
<sequence>MNLLVTMFLREECYMLPDYEIKKAPKLGGQIDAVIFFIWMLLLIQFCLFFLFQQGEEAEGLRFRLIANSNTVQDQQVKEEVKSIIEPILLKYNLDQQQAYSELEQAVDKLSEKLNEEIHLSTGMALFPPKVWNEGITSQTNVESIVISIGNARGDNWWCSLFPKVCYKEEVEKEEKPKFWVWEWLKKKFST</sequence>
<dbReference type="OrthoDB" id="9793324at2"/>
<dbReference type="EMBL" id="VDGH01000003">
    <property type="protein sequence ID" value="TQR14959.1"/>
    <property type="molecule type" value="Genomic_DNA"/>
</dbReference>
<proteinExistence type="predicted"/>
<dbReference type="InterPro" id="IPR014202">
    <property type="entry name" value="Spore_II_R"/>
</dbReference>
<feature type="coiled-coil region" evidence="1">
    <location>
        <begin position="93"/>
        <end position="120"/>
    </location>
</feature>
<evidence type="ECO:0000256" key="1">
    <source>
        <dbReference type="SAM" id="Coils"/>
    </source>
</evidence>
<evidence type="ECO:0000313" key="3">
    <source>
        <dbReference type="EMBL" id="TQR14959.1"/>
    </source>
</evidence>
<keyword evidence="2" id="KW-0472">Membrane</keyword>
<dbReference type="Proteomes" id="UP000317316">
    <property type="component" value="Unassembled WGS sequence"/>
</dbReference>
<protein>
    <recommendedName>
        <fullName evidence="5">Stage II sporulation protein R</fullName>
    </recommendedName>
</protein>
<accession>A0A544TC37</accession>
<keyword evidence="2" id="KW-0812">Transmembrane</keyword>
<evidence type="ECO:0000256" key="2">
    <source>
        <dbReference type="SAM" id="Phobius"/>
    </source>
</evidence>
<comment type="caution">
    <text evidence="3">The sequence shown here is derived from an EMBL/GenBank/DDBJ whole genome shotgun (WGS) entry which is preliminary data.</text>
</comment>
<gene>
    <name evidence="3" type="ORF">FG382_05695</name>
</gene>
<keyword evidence="1" id="KW-0175">Coiled coil</keyword>
<organism evidence="3 4">
    <name type="scientific">Psychrobacillus lasiicapitis</name>
    <dbReference type="NCBI Taxonomy" id="1636719"/>
    <lineage>
        <taxon>Bacteria</taxon>
        <taxon>Bacillati</taxon>
        <taxon>Bacillota</taxon>
        <taxon>Bacilli</taxon>
        <taxon>Bacillales</taxon>
        <taxon>Bacillaceae</taxon>
        <taxon>Psychrobacillus</taxon>
    </lineage>
</organism>
<dbReference type="AlphaFoldDB" id="A0A544TC37"/>
<keyword evidence="2" id="KW-1133">Transmembrane helix</keyword>
<feature type="transmembrane region" description="Helical" evidence="2">
    <location>
        <begin position="33"/>
        <end position="52"/>
    </location>
</feature>
<evidence type="ECO:0008006" key="5">
    <source>
        <dbReference type="Google" id="ProtNLM"/>
    </source>
</evidence>
<name>A0A544TC37_9BACI</name>